<dbReference type="OrthoDB" id="7193368at2"/>
<reference evidence="2" key="1">
    <citation type="submission" date="2018-05" db="EMBL/GenBank/DDBJ databases">
        <authorList>
            <person name="Li X."/>
        </authorList>
    </citation>
    <scope>NUCLEOTIDE SEQUENCE [LARGE SCALE GENOMIC DNA]</scope>
    <source>
        <strain evidence="2">HKS-05</strain>
    </source>
</reference>
<gene>
    <name evidence="1" type="ORF">DJ021_12705</name>
</gene>
<keyword evidence="2" id="KW-1185">Reference proteome</keyword>
<dbReference type="AlphaFoldDB" id="A0A328B432"/>
<dbReference type="Proteomes" id="UP000249842">
    <property type="component" value="Unassembled WGS sequence"/>
</dbReference>
<protein>
    <recommendedName>
        <fullName evidence="3">DUF2188 domain-containing protein</fullName>
    </recommendedName>
</protein>
<evidence type="ECO:0008006" key="3">
    <source>
        <dbReference type="Google" id="ProtNLM"/>
    </source>
</evidence>
<sequence length="81" mass="8857">MPREFQISVSPVEGGWSVRCDGAVQPLMFLSGARAEDQARALARRLSLYGDIARVLVHDRTSRLVGATCYFGAREPLHAVA</sequence>
<comment type="caution">
    <text evidence="1">The sequence shown here is derived from an EMBL/GenBank/DDBJ whole genome shotgun (WGS) entry which is preliminary data.</text>
</comment>
<dbReference type="RefSeq" id="WP_111457897.1">
    <property type="nucleotide sequence ID" value="NZ_QFYP01000001.1"/>
</dbReference>
<evidence type="ECO:0000313" key="2">
    <source>
        <dbReference type="Proteomes" id="UP000249842"/>
    </source>
</evidence>
<accession>A0A328B432</accession>
<proteinExistence type="predicted"/>
<dbReference type="EMBL" id="QFYP01000001">
    <property type="protein sequence ID" value="RAK60604.1"/>
    <property type="molecule type" value="Genomic_DNA"/>
</dbReference>
<organism evidence="1 2">
    <name type="scientific">Phenylobacterium hankyongense</name>
    <dbReference type="NCBI Taxonomy" id="1813876"/>
    <lineage>
        <taxon>Bacteria</taxon>
        <taxon>Pseudomonadati</taxon>
        <taxon>Pseudomonadota</taxon>
        <taxon>Alphaproteobacteria</taxon>
        <taxon>Caulobacterales</taxon>
        <taxon>Caulobacteraceae</taxon>
        <taxon>Phenylobacterium</taxon>
    </lineage>
</organism>
<name>A0A328B432_9CAUL</name>
<evidence type="ECO:0000313" key="1">
    <source>
        <dbReference type="EMBL" id="RAK60604.1"/>
    </source>
</evidence>